<evidence type="ECO:0000256" key="1">
    <source>
        <dbReference type="SAM" id="MobiDB-lite"/>
    </source>
</evidence>
<dbReference type="InParanoid" id="F7AVT0"/>
<feature type="compositionally biased region" description="Basic and acidic residues" evidence="1">
    <location>
        <begin position="230"/>
        <end position="239"/>
    </location>
</feature>
<evidence type="ECO:0000313" key="3">
    <source>
        <dbReference type="Proteomes" id="UP000008144"/>
    </source>
</evidence>
<reference evidence="2" key="3">
    <citation type="submission" date="2025-08" db="UniProtKB">
        <authorList>
            <consortium name="Ensembl"/>
        </authorList>
    </citation>
    <scope>IDENTIFICATION</scope>
</reference>
<feature type="region of interest" description="Disordered" evidence="1">
    <location>
        <begin position="217"/>
        <end position="262"/>
    </location>
</feature>
<dbReference type="HOGENOM" id="CLU_1002988_0_0_1"/>
<proteinExistence type="predicted"/>
<evidence type="ECO:0000313" key="2">
    <source>
        <dbReference type="Ensembl" id="ENSCINP00000023045.1"/>
    </source>
</evidence>
<evidence type="ECO:0008006" key="4">
    <source>
        <dbReference type="Google" id="ProtNLM"/>
    </source>
</evidence>
<reference evidence="3" key="1">
    <citation type="journal article" date="2002" name="Science">
        <title>The draft genome of Ciona intestinalis: insights into chordate and vertebrate origins.</title>
        <authorList>
            <person name="Dehal P."/>
            <person name="Satou Y."/>
            <person name="Campbell R.K."/>
            <person name="Chapman J."/>
            <person name="Degnan B."/>
            <person name="De Tomaso A."/>
            <person name="Davidson B."/>
            <person name="Di Gregorio A."/>
            <person name="Gelpke M."/>
            <person name="Goodstein D.M."/>
            <person name="Harafuji N."/>
            <person name="Hastings K.E."/>
            <person name="Ho I."/>
            <person name="Hotta K."/>
            <person name="Huang W."/>
            <person name="Kawashima T."/>
            <person name="Lemaire P."/>
            <person name="Martinez D."/>
            <person name="Meinertzhagen I.A."/>
            <person name="Necula S."/>
            <person name="Nonaka M."/>
            <person name="Putnam N."/>
            <person name="Rash S."/>
            <person name="Saiga H."/>
            <person name="Satake M."/>
            <person name="Terry A."/>
            <person name="Yamada L."/>
            <person name="Wang H.G."/>
            <person name="Awazu S."/>
            <person name="Azumi K."/>
            <person name="Boore J."/>
            <person name="Branno M."/>
            <person name="Chin-Bow S."/>
            <person name="DeSantis R."/>
            <person name="Doyle S."/>
            <person name="Francino P."/>
            <person name="Keys D.N."/>
            <person name="Haga S."/>
            <person name="Hayashi H."/>
            <person name="Hino K."/>
            <person name="Imai K.S."/>
            <person name="Inaba K."/>
            <person name="Kano S."/>
            <person name="Kobayashi K."/>
            <person name="Kobayashi M."/>
            <person name="Lee B.I."/>
            <person name="Makabe K.W."/>
            <person name="Manohar C."/>
            <person name="Matassi G."/>
            <person name="Medina M."/>
            <person name="Mochizuki Y."/>
            <person name="Mount S."/>
            <person name="Morishita T."/>
            <person name="Miura S."/>
            <person name="Nakayama A."/>
            <person name="Nishizaka S."/>
            <person name="Nomoto H."/>
            <person name="Ohta F."/>
            <person name="Oishi K."/>
            <person name="Rigoutsos I."/>
            <person name="Sano M."/>
            <person name="Sasaki A."/>
            <person name="Sasakura Y."/>
            <person name="Shoguchi E."/>
            <person name="Shin-i T."/>
            <person name="Spagnuolo A."/>
            <person name="Stainier D."/>
            <person name="Suzuki M.M."/>
            <person name="Tassy O."/>
            <person name="Takatori N."/>
            <person name="Tokuoka M."/>
            <person name="Yagi K."/>
            <person name="Yoshizaki F."/>
            <person name="Wada S."/>
            <person name="Zhang C."/>
            <person name="Hyatt P.D."/>
            <person name="Larimer F."/>
            <person name="Detter C."/>
            <person name="Doggett N."/>
            <person name="Glavina T."/>
            <person name="Hawkins T."/>
            <person name="Richardson P."/>
            <person name="Lucas S."/>
            <person name="Kohara Y."/>
            <person name="Levine M."/>
            <person name="Satoh N."/>
            <person name="Rokhsar D.S."/>
        </authorList>
    </citation>
    <scope>NUCLEOTIDE SEQUENCE [LARGE SCALE GENOMIC DNA]</scope>
</reference>
<sequence>MLVTVNALTGSLPQRDIPTPTKRRTSFLIRDILGEDNSSSSKRKIEAKHNNNLKNNLRCSDCDYQKRCRVENTYRKYSLELDEEFKDMFHSTGFYTHSHREATPPFSNQESTCIPPNHFDVPHYTGQRLVLSNDCKPPKRTDLGIDNRCRDNSYSSLHLNAQHEGWIHPPTLQSTLPYVDLSYVYNIRPGTIRLPALPLLMFAPETNAMSYSAIRDDTTTKMNRPNSVCHDVKQKRTDGDESAQSDCDSKPPNTPSPVSLSSSCEYVAYHEQSSPKGS</sequence>
<dbReference type="Proteomes" id="UP000008144">
    <property type="component" value="Chromosome 5"/>
</dbReference>
<dbReference type="EMBL" id="EAAA01002046">
    <property type="status" value="NOT_ANNOTATED_CDS"/>
    <property type="molecule type" value="Genomic_DNA"/>
</dbReference>
<name>F7AVT0_CIOIN</name>
<reference evidence="2" key="4">
    <citation type="submission" date="2025-09" db="UniProtKB">
        <authorList>
            <consortium name="Ensembl"/>
        </authorList>
    </citation>
    <scope>IDENTIFICATION</scope>
</reference>
<reference evidence="2" key="2">
    <citation type="journal article" date="2008" name="Genome Biol.">
        <title>Improved genome assembly and evidence-based global gene model set for the chordate Ciona intestinalis: new insight into intron and operon populations.</title>
        <authorList>
            <person name="Satou Y."/>
            <person name="Mineta K."/>
            <person name="Ogasawara M."/>
            <person name="Sasakura Y."/>
            <person name="Shoguchi E."/>
            <person name="Ueno K."/>
            <person name="Yamada L."/>
            <person name="Matsumoto J."/>
            <person name="Wasserscheid J."/>
            <person name="Dewar K."/>
            <person name="Wiley G.B."/>
            <person name="Macmil S.L."/>
            <person name="Roe B.A."/>
            <person name="Zeller R.W."/>
            <person name="Hastings K.E."/>
            <person name="Lemaire P."/>
            <person name="Lindquist E."/>
            <person name="Endo T."/>
            <person name="Hotta K."/>
            <person name="Inaba K."/>
        </authorList>
    </citation>
    <scope>NUCLEOTIDE SEQUENCE [LARGE SCALE GENOMIC DNA]</scope>
    <source>
        <strain evidence="2">wild type</strain>
    </source>
</reference>
<keyword evidence="3" id="KW-1185">Reference proteome</keyword>
<accession>F7AVT0</accession>
<dbReference type="AlphaFoldDB" id="F7AVT0"/>
<dbReference type="Ensembl" id="ENSCINT00000023291.1">
    <property type="protein sequence ID" value="ENSCINP00000023045.1"/>
    <property type="gene ID" value="ENSCING00000012309.1"/>
</dbReference>
<protein>
    <recommendedName>
        <fullName evidence="4">Transcription factor protein</fullName>
    </recommendedName>
</protein>
<organism evidence="2 3">
    <name type="scientific">Ciona intestinalis</name>
    <name type="common">Transparent sea squirt</name>
    <name type="synonym">Ascidia intestinalis</name>
    <dbReference type="NCBI Taxonomy" id="7719"/>
    <lineage>
        <taxon>Eukaryota</taxon>
        <taxon>Metazoa</taxon>
        <taxon>Chordata</taxon>
        <taxon>Tunicata</taxon>
        <taxon>Ascidiacea</taxon>
        <taxon>Phlebobranchia</taxon>
        <taxon>Cionidae</taxon>
        <taxon>Ciona</taxon>
    </lineage>
</organism>